<proteinExistence type="inferred from homology"/>
<dbReference type="GO" id="GO:0005829">
    <property type="term" value="C:cytosol"/>
    <property type="evidence" value="ECO:0007669"/>
    <property type="project" value="TreeGrafter"/>
</dbReference>
<dbReference type="EMBL" id="MGJB01000011">
    <property type="protein sequence ID" value="OGM98644.1"/>
    <property type="molecule type" value="Genomic_DNA"/>
</dbReference>
<dbReference type="PANTHER" id="PTHR23117:SF13">
    <property type="entry name" value="GUANYLATE KINASE"/>
    <property type="match status" value="1"/>
</dbReference>
<sequence length="201" mass="23181">MILTLTGASGAGKTTIAKKLLKNLTIDAQMVPSYTIRKFRKPRPTDIPGEYKYVTRLWFWFLEKIGAFLWTVHVHGNSYGTTKRWVVRGLRDDNTIHIMILLSDAIKTLREFAEEKGLLDQVYSFYICSPPQEVLRVRLEKRGDSQGEVKKRLADCLKWDQNALSSGISYEFVKNDGEIREAVVEIKDRFLLKFEASESLF</sequence>
<dbReference type="GO" id="GO:0004385">
    <property type="term" value="F:GMP kinase activity"/>
    <property type="evidence" value="ECO:0007669"/>
    <property type="project" value="TreeGrafter"/>
</dbReference>
<evidence type="ECO:0000259" key="4">
    <source>
        <dbReference type="PROSITE" id="PS50052"/>
    </source>
</evidence>
<dbReference type="PANTHER" id="PTHR23117">
    <property type="entry name" value="GUANYLATE KINASE-RELATED"/>
    <property type="match status" value="1"/>
</dbReference>
<evidence type="ECO:0000256" key="2">
    <source>
        <dbReference type="ARBA" id="ARBA00022679"/>
    </source>
</evidence>
<evidence type="ECO:0000313" key="5">
    <source>
        <dbReference type="EMBL" id="OGM98644.1"/>
    </source>
</evidence>
<evidence type="ECO:0000256" key="3">
    <source>
        <dbReference type="ARBA" id="ARBA00022777"/>
    </source>
</evidence>
<feature type="domain" description="Guanylate kinase-like" evidence="4">
    <location>
        <begin position="1"/>
        <end position="191"/>
    </location>
</feature>
<dbReference type="STRING" id="1802661.A2649_00570"/>
<comment type="caution">
    <text evidence="5">The sequence shown here is derived from an EMBL/GenBank/DDBJ whole genome shotgun (WGS) entry which is preliminary data.</text>
</comment>
<comment type="similarity">
    <text evidence="1">Belongs to the guanylate kinase family.</text>
</comment>
<name>A0A1F8ECL9_9BACT</name>
<keyword evidence="2" id="KW-0808">Transferase</keyword>
<dbReference type="SUPFAM" id="SSF52540">
    <property type="entry name" value="P-loop containing nucleoside triphosphate hydrolases"/>
    <property type="match status" value="1"/>
</dbReference>
<dbReference type="SMART" id="SM00072">
    <property type="entry name" value="GuKc"/>
    <property type="match status" value="1"/>
</dbReference>
<reference evidence="5 6" key="1">
    <citation type="journal article" date="2016" name="Nat. Commun.">
        <title>Thousands of microbial genomes shed light on interconnected biogeochemical processes in an aquifer system.</title>
        <authorList>
            <person name="Anantharaman K."/>
            <person name="Brown C.T."/>
            <person name="Hug L.A."/>
            <person name="Sharon I."/>
            <person name="Castelle C.J."/>
            <person name="Probst A.J."/>
            <person name="Thomas B.C."/>
            <person name="Singh A."/>
            <person name="Wilkins M.J."/>
            <person name="Karaoz U."/>
            <person name="Brodie E.L."/>
            <person name="Williams K.H."/>
            <person name="Hubbard S.S."/>
            <person name="Banfield J.F."/>
        </authorList>
    </citation>
    <scope>NUCLEOTIDE SEQUENCE [LARGE SCALE GENOMIC DNA]</scope>
</reference>
<dbReference type="Gene3D" id="3.40.50.300">
    <property type="entry name" value="P-loop containing nucleotide triphosphate hydrolases"/>
    <property type="match status" value="1"/>
</dbReference>
<accession>A0A1F8ECL9</accession>
<dbReference type="Proteomes" id="UP000176893">
    <property type="component" value="Unassembled WGS sequence"/>
</dbReference>
<dbReference type="AlphaFoldDB" id="A0A1F8ECL9"/>
<keyword evidence="3" id="KW-0418">Kinase</keyword>
<evidence type="ECO:0000313" key="6">
    <source>
        <dbReference type="Proteomes" id="UP000176893"/>
    </source>
</evidence>
<dbReference type="InterPro" id="IPR027417">
    <property type="entry name" value="P-loop_NTPase"/>
</dbReference>
<dbReference type="InterPro" id="IPR008144">
    <property type="entry name" value="Guanylate_kin-like_dom"/>
</dbReference>
<protein>
    <recommendedName>
        <fullName evidence="4">Guanylate kinase-like domain-containing protein</fullName>
    </recommendedName>
</protein>
<gene>
    <name evidence="5" type="ORF">A2649_00570</name>
</gene>
<dbReference type="InterPro" id="IPR008145">
    <property type="entry name" value="GK/Ca_channel_bsu"/>
</dbReference>
<organism evidence="5 6">
    <name type="scientific">Candidatus Yanofskybacteria bacterium RIFCSPHIGHO2_01_FULL_41_26</name>
    <dbReference type="NCBI Taxonomy" id="1802661"/>
    <lineage>
        <taxon>Bacteria</taxon>
        <taxon>Candidatus Yanofskyibacteriota</taxon>
    </lineage>
</organism>
<evidence type="ECO:0000256" key="1">
    <source>
        <dbReference type="ARBA" id="ARBA00005790"/>
    </source>
</evidence>
<dbReference type="Pfam" id="PF00625">
    <property type="entry name" value="Guanylate_kin"/>
    <property type="match status" value="1"/>
</dbReference>
<dbReference type="PROSITE" id="PS50052">
    <property type="entry name" value="GUANYLATE_KINASE_2"/>
    <property type="match status" value="1"/>
</dbReference>